<feature type="transmembrane region" description="Helical" evidence="5">
    <location>
        <begin position="45"/>
        <end position="63"/>
    </location>
</feature>
<dbReference type="PANTHER" id="PTHR31465">
    <property type="entry name" value="PROTEIN RTA1-RELATED"/>
    <property type="match status" value="1"/>
</dbReference>
<dbReference type="Proteomes" id="UP001149074">
    <property type="component" value="Unassembled WGS sequence"/>
</dbReference>
<keyword evidence="4 5" id="KW-0472">Membrane</keyword>
<dbReference type="OrthoDB" id="3358017at2759"/>
<dbReference type="AlphaFoldDB" id="A0A9W9G5W8"/>
<evidence type="ECO:0000313" key="6">
    <source>
        <dbReference type="EMBL" id="KAJ5112626.1"/>
    </source>
</evidence>
<sequence length="271" mass="29861">MASLHFDRRAEDEPVSKLTVAVILTLIFALLTISHIVATVMTRTAFGICMLLGGLFDTVGLIAQSCSDDYIKGDMATKLGQVFPFLAPVLFAAGNHLFFVRYLRKTALHGYACVPPDFVIVVTGGCDILYFIIQAVGVGKLANAVTPAAFDTARIIILTGLGLQIVCDGFFIIASVIFHSRVSSFYSLNNTFPHTRAQMWGVHLCSFIIMVRTIARVLEAAFSNSNVHILDIFLMSLVLFLTLTWYPKFGFCSRRRANNDFQFPLANFQAG</sequence>
<proteinExistence type="predicted"/>
<evidence type="ECO:0000256" key="5">
    <source>
        <dbReference type="SAM" id="Phobius"/>
    </source>
</evidence>
<feature type="transmembrane region" description="Helical" evidence="5">
    <location>
        <begin position="199"/>
        <end position="215"/>
    </location>
</feature>
<feature type="transmembrane region" description="Helical" evidence="5">
    <location>
        <begin position="153"/>
        <end position="178"/>
    </location>
</feature>
<feature type="transmembrane region" description="Helical" evidence="5">
    <location>
        <begin position="110"/>
        <end position="133"/>
    </location>
</feature>
<reference evidence="6" key="1">
    <citation type="submission" date="2022-11" db="EMBL/GenBank/DDBJ databases">
        <authorList>
            <person name="Petersen C."/>
        </authorList>
    </citation>
    <scope>NUCLEOTIDE SEQUENCE</scope>
    <source>
        <strain evidence="6">IBT 30761</strain>
    </source>
</reference>
<name>A0A9W9G5W8_9EURO</name>
<dbReference type="EMBL" id="JAPQKI010000001">
    <property type="protein sequence ID" value="KAJ5112626.1"/>
    <property type="molecule type" value="Genomic_DNA"/>
</dbReference>
<keyword evidence="7" id="KW-1185">Reference proteome</keyword>
<protein>
    <submittedName>
        <fullName evidence="6">Uncharacterized protein</fullName>
    </submittedName>
</protein>
<feature type="transmembrane region" description="Helical" evidence="5">
    <location>
        <begin position="20"/>
        <end position="38"/>
    </location>
</feature>
<keyword evidence="2 5" id="KW-0812">Transmembrane</keyword>
<dbReference type="InterPro" id="IPR007568">
    <property type="entry name" value="RTA1"/>
</dbReference>
<dbReference type="GeneID" id="81352154"/>
<feature type="transmembrane region" description="Helical" evidence="5">
    <location>
        <begin position="227"/>
        <end position="246"/>
    </location>
</feature>
<keyword evidence="3 5" id="KW-1133">Transmembrane helix</keyword>
<dbReference type="RefSeq" id="XP_056480399.1">
    <property type="nucleotide sequence ID" value="XM_056613175.1"/>
</dbReference>
<accession>A0A9W9G5W8</accession>
<reference evidence="6" key="2">
    <citation type="journal article" date="2023" name="IMA Fungus">
        <title>Comparative genomic study of the Penicillium genus elucidates a diverse pangenome and 15 lateral gene transfer events.</title>
        <authorList>
            <person name="Petersen C."/>
            <person name="Sorensen T."/>
            <person name="Nielsen M.R."/>
            <person name="Sondergaard T.E."/>
            <person name="Sorensen J.L."/>
            <person name="Fitzpatrick D.A."/>
            <person name="Frisvad J.C."/>
            <person name="Nielsen K.L."/>
        </authorList>
    </citation>
    <scope>NUCLEOTIDE SEQUENCE</scope>
    <source>
        <strain evidence="6">IBT 30761</strain>
    </source>
</reference>
<feature type="transmembrane region" description="Helical" evidence="5">
    <location>
        <begin position="83"/>
        <end position="103"/>
    </location>
</feature>
<evidence type="ECO:0000313" key="7">
    <source>
        <dbReference type="Proteomes" id="UP001149074"/>
    </source>
</evidence>
<comment type="subcellular location">
    <subcellularLocation>
        <location evidence="1">Membrane</location>
        <topology evidence="1">Multi-pass membrane protein</topology>
    </subcellularLocation>
</comment>
<evidence type="ECO:0000256" key="1">
    <source>
        <dbReference type="ARBA" id="ARBA00004141"/>
    </source>
</evidence>
<organism evidence="6 7">
    <name type="scientific">Penicillium argentinense</name>
    <dbReference type="NCBI Taxonomy" id="1131581"/>
    <lineage>
        <taxon>Eukaryota</taxon>
        <taxon>Fungi</taxon>
        <taxon>Dikarya</taxon>
        <taxon>Ascomycota</taxon>
        <taxon>Pezizomycotina</taxon>
        <taxon>Eurotiomycetes</taxon>
        <taxon>Eurotiomycetidae</taxon>
        <taxon>Eurotiales</taxon>
        <taxon>Aspergillaceae</taxon>
        <taxon>Penicillium</taxon>
    </lineage>
</organism>
<dbReference type="GO" id="GO:0016020">
    <property type="term" value="C:membrane"/>
    <property type="evidence" value="ECO:0007669"/>
    <property type="project" value="UniProtKB-SubCell"/>
</dbReference>
<gene>
    <name evidence="6" type="ORF">N7532_000671</name>
</gene>
<dbReference type="Pfam" id="PF04479">
    <property type="entry name" value="RTA1"/>
    <property type="match status" value="1"/>
</dbReference>
<comment type="caution">
    <text evidence="6">The sequence shown here is derived from an EMBL/GenBank/DDBJ whole genome shotgun (WGS) entry which is preliminary data.</text>
</comment>
<dbReference type="PANTHER" id="PTHR31465:SF1">
    <property type="entry name" value="PROTEIN RTA1-RELATED"/>
    <property type="match status" value="1"/>
</dbReference>
<evidence type="ECO:0000256" key="3">
    <source>
        <dbReference type="ARBA" id="ARBA00022989"/>
    </source>
</evidence>
<evidence type="ECO:0000256" key="2">
    <source>
        <dbReference type="ARBA" id="ARBA00022692"/>
    </source>
</evidence>
<evidence type="ECO:0000256" key="4">
    <source>
        <dbReference type="ARBA" id="ARBA00023136"/>
    </source>
</evidence>